<dbReference type="RefSeq" id="WP_250916301.1">
    <property type="nucleotide sequence ID" value="NZ_JAMXLX010000011.1"/>
</dbReference>
<accession>A0AAJ1C114</accession>
<dbReference type="EMBL" id="JAMXLX010000011">
    <property type="protein sequence ID" value="MCO5959785.1"/>
    <property type="molecule type" value="Genomic_DNA"/>
</dbReference>
<sequence length="136" mass="14957">MVTEKQTFHVATQLVRQIHRTIKKHDAADVARDESACRILAGRVNTLADEASWHPAGSPEAALLFASVLAGDLEAIDEGEHADDARLERMRRMAIALVHYVELTAGISRDELRLDWFAPQHFDASPFGETAQAVAA</sequence>
<comment type="caution">
    <text evidence="1">The sequence shown here is derived from an EMBL/GenBank/DDBJ whole genome shotgun (WGS) entry which is preliminary data.</text>
</comment>
<protein>
    <submittedName>
        <fullName evidence="1">Uncharacterized protein</fullName>
    </submittedName>
</protein>
<gene>
    <name evidence="1" type="ORF">NBH21_23690</name>
</gene>
<evidence type="ECO:0000313" key="2">
    <source>
        <dbReference type="Proteomes" id="UP001155380"/>
    </source>
</evidence>
<name>A0AAJ1C114_9HYPH</name>
<proteinExistence type="predicted"/>
<reference evidence="1" key="1">
    <citation type="submission" date="2022-06" db="EMBL/GenBank/DDBJ databases">
        <authorList>
            <person name="Sun Q."/>
        </authorList>
    </citation>
    <scope>NUCLEOTIDE SEQUENCE</scope>
    <source>
        <strain evidence="1">S101</strain>
    </source>
</reference>
<dbReference type="Proteomes" id="UP001155380">
    <property type="component" value="Unassembled WGS sequence"/>
</dbReference>
<dbReference type="AlphaFoldDB" id="A0AAJ1C114"/>
<organism evidence="1 2">
    <name type="scientific">Ciceribacter sichuanensis</name>
    <dbReference type="NCBI Taxonomy" id="2949647"/>
    <lineage>
        <taxon>Bacteria</taxon>
        <taxon>Pseudomonadati</taxon>
        <taxon>Pseudomonadota</taxon>
        <taxon>Alphaproteobacteria</taxon>
        <taxon>Hyphomicrobiales</taxon>
        <taxon>Rhizobiaceae</taxon>
        <taxon>Ciceribacter</taxon>
    </lineage>
</organism>
<evidence type="ECO:0000313" key="1">
    <source>
        <dbReference type="EMBL" id="MCO5959785.1"/>
    </source>
</evidence>